<dbReference type="RefSeq" id="WP_078110617.1">
    <property type="nucleotide sequence ID" value="NZ_CP065424.1"/>
</dbReference>
<accession>A0A8E2I6D9</accession>
<sequence>MTINIDIYLKFEDKYYRKGCRFSTLSPFNGAEDAAKYTYIYIKQFKRKHENKRIEINKVIYEETIDITAEVQRLSRNGKLYLVK</sequence>
<protein>
    <submittedName>
        <fullName evidence="1">Uncharacterized protein</fullName>
    </submittedName>
</protein>
<evidence type="ECO:0000313" key="2">
    <source>
        <dbReference type="Proteomes" id="UP000189761"/>
    </source>
</evidence>
<proteinExistence type="predicted"/>
<dbReference type="EMBL" id="MTLA01000186">
    <property type="protein sequence ID" value="OOP67556.1"/>
    <property type="molecule type" value="Genomic_DNA"/>
</dbReference>
<evidence type="ECO:0000313" key="1">
    <source>
        <dbReference type="EMBL" id="OOP67556.1"/>
    </source>
</evidence>
<dbReference type="AlphaFoldDB" id="A0A8E2I6D9"/>
<dbReference type="Proteomes" id="UP000189761">
    <property type="component" value="Unassembled WGS sequence"/>
</dbReference>
<gene>
    <name evidence="1" type="ORF">BWZ43_15245</name>
</gene>
<organism evidence="1 2">
    <name type="scientific">Heyndrickxia oleronia</name>
    <dbReference type="NCBI Taxonomy" id="38875"/>
    <lineage>
        <taxon>Bacteria</taxon>
        <taxon>Bacillati</taxon>
        <taxon>Bacillota</taxon>
        <taxon>Bacilli</taxon>
        <taxon>Bacillales</taxon>
        <taxon>Bacillaceae</taxon>
        <taxon>Heyndrickxia</taxon>
    </lineage>
</organism>
<comment type="caution">
    <text evidence="1">The sequence shown here is derived from an EMBL/GenBank/DDBJ whole genome shotgun (WGS) entry which is preliminary data.</text>
</comment>
<keyword evidence="2" id="KW-1185">Reference proteome</keyword>
<name>A0A8E2I6D9_9BACI</name>
<reference evidence="1 2" key="1">
    <citation type="submission" date="2017-01" db="EMBL/GenBank/DDBJ databases">
        <title>Draft genome sequence of Bacillus oleronius.</title>
        <authorList>
            <person name="Allam M."/>
        </authorList>
    </citation>
    <scope>NUCLEOTIDE SEQUENCE [LARGE SCALE GENOMIC DNA]</scope>
    <source>
        <strain evidence="1 2">DSM 9356</strain>
    </source>
</reference>